<dbReference type="Pfam" id="PF02169">
    <property type="entry name" value="LPP20"/>
    <property type="match status" value="1"/>
</dbReference>
<dbReference type="AlphaFoldDB" id="W7QV54"/>
<dbReference type="EMBL" id="ARZY01000004">
    <property type="protein sequence ID" value="EWH11588.1"/>
    <property type="molecule type" value="Genomic_DNA"/>
</dbReference>
<protein>
    <recommendedName>
        <fullName evidence="2">Lipoprotein LPP20-like domain-containing protein</fullName>
    </recommendedName>
</protein>
<comment type="caution">
    <text evidence="3">The sequence shown here is derived from an EMBL/GenBank/DDBJ whole genome shotgun (WGS) entry which is preliminary data.</text>
</comment>
<keyword evidence="4" id="KW-1185">Reference proteome</keyword>
<evidence type="ECO:0000259" key="2">
    <source>
        <dbReference type="Pfam" id="PF02169"/>
    </source>
</evidence>
<feature type="domain" description="Lipoprotein LPP20-like" evidence="2">
    <location>
        <begin position="42"/>
        <end position="122"/>
    </location>
</feature>
<dbReference type="Proteomes" id="UP000019276">
    <property type="component" value="Unassembled WGS sequence"/>
</dbReference>
<feature type="chain" id="PRO_5004901293" description="Lipoprotein LPP20-like domain-containing protein" evidence="1">
    <location>
        <begin position="22"/>
        <end position="269"/>
    </location>
</feature>
<accession>W7QV54</accession>
<proteinExistence type="predicted"/>
<sequence>MKSFIAGLLVSLSAVSFNAQADNQAFQSGIMQATGFGTVDMSKVANKVQARFMAKRAAQVDAQRNLAEQIRGIRLTAGTTVEDYEVTSDVIATRVKGTLEGAFIVDSKLSQEDGTYVAEVTVGVCINAQSTQCRNKQNLKQALVDVLPSKTEAEPAPAYVPPAENKPQQVHSAFILDASAQVYTAALVTRVFTNDGKLVLSSKDFEQHPTKSLVWSQDASEFDSFLPMTVKVERTINGSDLVVSNEDAAAILANVERHSMDGILVILSK</sequence>
<organism evidence="3 4">
    <name type="scientific">Catenovulum agarivorans DS-2</name>
    <dbReference type="NCBI Taxonomy" id="1328313"/>
    <lineage>
        <taxon>Bacteria</taxon>
        <taxon>Pseudomonadati</taxon>
        <taxon>Pseudomonadota</taxon>
        <taxon>Gammaproteobacteria</taxon>
        <taxon>Alteromonadales</taxon>
        <taxon>Alteromonadaceae</taxon>
        <taxon>Catenovulum</taxon>
    </lineage>
</organism>
<keyword evidence="1" id="KW-0732">Signal</keyword>
<dbReference type="OrthoDB" id="7348506at2"/>
<reference evidence="3 4" key="1">
    <citation type="journal article" date="2014" name="Genome Announc.">
        <title>Draft Genome Sequence of the Agar-Degrading Bacterium Catenovulum sp. Strain DS-2, Isolated from Intestines of Haliotis diversicolor.</title>
        <authorList>
            <person name="Shan D."/>
            <person name="Li X."/>
            <person name="Gu Z."/>
            <person name="Wei G."/>
            <person name="Gao Z."/>
            <person name="Shao Z."/>
        </authorList>
    </citation>
    <scope>NUCLEOTIDE SEQUENCE [LARGE SCALE GENOMIC DNA]</scope>
    <source>
        <strain evidence="3 4">DS-2</strain>
    </source>
</reference>
<dbReference type="RefSeq" id="WP_051479594.1">
    <property type="nucleotide sequence ID" value="NZ_ARZY01000004.1"/>
</dbReference>
<dbReference type="eggNOG" id="COG3018">
    <property type="taxonomic scope" value="Bacteria"/>
</dbReference>
<evidence type="ECO:0000313" key="3">
    <source>
        <dbReference type="EMBL" id="EWH11588.1"/>
    </source>
</evidence>
<name>W7QV54_9ALTE</name>
<feature type="signal peptide" evidence="1">
    <location>
        <begin position="1"/>
        <end position="21"/>
    </location>
</feature>
<evidence type="ECO:0000313" key="4">
    <source>
        <dbReference type="Proteomes" id="UP000019276"/>
    </source>
</evidence>
<gene>
    <name evidence="3" type="ORF">DS2_03730</name>
</gene>
<evidence type="ECO:0000256" key="1">
    <source>
        <dbReference type="SAM" id="SignalP"/>
    </source>
</evidence>
<dbReference type="STRING" id="1328313.DS2_03730"/>
<dbReference type="InterPro" id="IPR024952">
    <property type="entry name" value="LPP20-like_dom"/>
</dbReference>